<proteinExistence type="predicted"/>
<name>A0A1C7LP58_GRIFR</name>
<protein>
    <recommendedName>
        <fullName evidence="3">F-box domain-containing protein</fullName>
    </recommendedName>
</protein>
<evidence type="ECO:0008006" key="3">
    <source>
        <dbReference type="Google" id="ProtNLM"/>
    </source>
</evidence>
<dbReference type="Gene3D" id="3.80.10.10">
    <property type="entry name" value="Ribonuclease Inhibitor"/>
    <property type="match status" value="1"/>
</dbReference>
<keyword evidence="2" id="KW-1185">Reference proteome</keyword>
<evidence type="ECO:0000313" key="1">
    <source>
        <dbReference type="EMBL" id="OBZ65767.1"/>
    </source>
</evidence>
<accession>A0A1C7LP58</accession>
<dbReference type="AlphaFoldDB" id="A0A1C7LP58"/>
<sequence length="451" mass="51721">MHAYMLSDIPNRARRIVDLTIIQYRVESQLTILAKDLLTEAVNLRKLCLDAMFLQLDPRIGDALAALQRLQFVWFTGIPNDCCFSTLPRMRSNPSRIHLTDIDYHEAGIYSSILSSLASFTNLRTLRLADIFESSLESDAAPLGSWTKLPQVQCLILADCNIPWSNFVDSLPNVRSLEIQYTNPEIEIDRKFWPELRRLNIYRPFDICIVDALCPVHWLIIALPLDINPEPDYGYKYPDEEDWELEPLNAIRAALPMVFCFTVTSSVDTTMLEDLIETGLQRLTLVDVNLLLNDDPDGIQWLAANICVLHLVPVVCLRALIKPPRTQWTIRLDEMLKKAVSTMLRATAPSLRYFAFALDHSSTLDGEEPEYIDDCHQGNRFTWWQITGTEAAREVREIPTWQGERVRQYLLDVESITELDWDDAFVAQTDVNWTSGRAPLPPTSSWPWRSP</sequence>
<organism evidence="1 2">
    <name type="scientific">Grifola frondosa</name>
    <name type="common">Maitake</name>
    <name type="synonym">Polyporus frondosus</name>
    <dbReference type="NCBI Taxonomy" id="5627"/>
    <lineage>
        <taxon>Eukaryota</taxon>
        <taxon>Fungi</taxon>
        <taxon>Dikarya</taxon>
        <taxon>Basidiomycota</taxon>
        <taxon>Agaricomycotina</taxon>
        <taxon>Agaricomycetes</taxon>
        <taxon>Polyporales</taxon>
        <taxon>Grifolaceae</taxon>
        <taxon>Grifola</taxon>
    </lineage>
</organism>
<comment type="caution">
    <text evidence="1">The sequence shown here is derived from an EMBL/GenBank/DDBJ whole genome shotgun (WGS) entry which is preliminary data.</text>
</comment>
<dbReference type="OMA" id="LAANICV"/>
<evidence type="ECO:0000313" key="2">
    <source>
        <dbReference type="Proteomes" id="UP000092993"/>
    </source>
</evidence>
<reference evidence="1 2" key="1">
    <citation type="submission" date="2016-03" db="EMBL/GenBank/DDBJ databases">
        <title>Whole genome sequencing of Grifola frondosa 9006-11.</title>
        <authorList>
            <person name="Min B."/>
            <person name="Park H."/>
            <person name="Kim J.-G."/>
            <person name="Cho H."/>
            <person name="Oh Y.-L."/>
            <person name="Kong W.-S."/>
            <person name="Choi I.-G."/>
        </authorList>
    </citation>
    <scope>NUCLEOTIDE SEQUENCE [LARGE SCALE GENOMIC DNA]</scope>
    <source>
        <strain evidence="1 2">9006-11</strain>
    </source>
</reference>
<dbReference type="STRING" id="5627.A0A1C7LP58"/>
<dbReference type="Proteomes" id="UP000092993">
    <property type="component" value="Unassembled WGS sequence"/>
</dbReference>
<dbReference type="EMBL" id="LUGG01000041">
    <property type="protein sequence ID" value="OBZ65767.1"/>
    <property type="molecule type" value="Genomic_DNA"/>
</dbReference>
<dbReference type="InterPro" id="IPR032675">
    <property type="entry name" value="LRR_dom_sf"/>
</dbReference>
<gene>
    <name evidence="1" type="ORF">A0H81_14256</name>
</gene>
<dbReference type="SUPFAM" id="SSF52058">
    <property type="entry name" value="L domain-like"/>
    <property type="match status" value="1"/>
</dbReference>